<sequence>MRRTLTRPTVAGALAAAALALAASPAAAAPASVTGRQCVDGGGVIYGDDPFPPAWCSGGIYNGQQISDAR</sequence>
<dbReference type="Proteomes" id="UP001595872">
    <property type="component" value="Unassembled WGS sequence"/>
</dbReference>
<keyword evidence="3" id="KW-1185">Reference proteome</keyword>
<evidence type="ECO:0000313" key="3">
    <source>
        <dbReference type="Proteomes" id="UP001595872"/>
    </source>
</evidence>
<keyword evidence="1" id="KW-0732">Signal</keyword>
<name>A0ABV9U578_9ACTN</name>
<comment type="caution">
    <text evidence="2">The sequence shown here is derived from an EMBL/GenBank/DDBJ whole genome shotgun (WGS) entry which is preliminary data.</text>
</comment>
<gene>
    <name evidence="2" type="ORF">ACFPCY_30365</name>
</gene>
<reference evidence="3" key="1">
    <citation type="journal article" date="2019" name="Int. J. Syst. Evol. Microbiol.">
        <title>The Global Catalogue of Microorganisms (GCM) 10K type strain sequencing project: providing services to taxonomists for standard genome sequencing and annotation.</title>
        <authorList>
            <consortium name="The Broad Institute Genomics Platform"/>
            <consortium name="The Broad Institute Genome Sequencing Center for Infectious Disease"/>
            <person name="Wu L."/>
            <person name="Ma J."/>
        </authorList>
    </citation>
    <scope>NUCLEOTIDE SEQUENCE [LARGE SCALE GENOMIC DNA]</scope>
    <source>
        <strain evidence="3">KLKA75</strain>
    </source>
</reference>
<evidence type="ECO:0000256" key="1">
    <source>
        <dbReference type="SAM" id="SignalP"/>
    </source>
</evidence>
<dbReference type="RefSeq" id="WP_378260775.1">
    <property type="nucleotide sequence ID" value="NZ_JBHSIT010000010.1"/>
</dbReference>
<proteinExistence type="predicted"/>
<accession>A0ABV9U578</accession>
<evidence type="ECO:0000313" key="2">
    <source>
        <dbReference type="EMBL" id="MFC4911643.1"/>
    </source>
</evidence>
<protein>
    <submittedName>
        <fullName evidence="2">Uncharacterized protein</fullName>
    </submittedName>
</protein>
<dbReference type="EMBL" id="JBHSIT010000010">
    <property type="protein sequence ID" value="MFC4911643.1"/>
    <property type="molecule type" value="Genomic_DNA"/>
</dbReference>
<organism evidence="2 3">
    <name type="scientific">Actinomadura gamaensis</name>
    <dbReference type="NCBI Taxonomy" id="1763541"/>
    <lineage>
        <taxon>Bacteria</taxon>
        <taxon>Bacillati</taxon>
        <taxon>Actinomycetota</taxon>
        <taxon>Actinomycetes</taxon>
        <taxon>Streptosporangiales</taxon>
        <taxon>Thermomonosporaceae</taxon>
        <taxon>Actinomadura</taxon>
    </lineage>
</organism>
<feature type="signal peptide" evidence="1">
    <location>
        <begin position="1"/>
        <end position="28"/>
    </location>
</feature>
<feature type="chain" id="PRO_5046399326" evidence="1">
    <location>
        <begin position="29"/>
        <end position="70"/>
    </location>
</feature>